<reference evidence="2" key="1">
    <citation type="submission" date="2019-03" db="EMBL/GenBank/DDBJ databases">
        <title>Long read genome sequence of the mycoparasitic Pythium oligandrum ATCC 38472 isolated from sugarbeet rhizosphere.</title>
        <authorList>
            <person name="Gaulin E."/>
        </authorList>
    </citation>
    <scope>NUCLEOTIDE SEQUENCE</scope>
    <source>
        <strain evidence="2">ATCC 38472_TT</strain>
    </source>
</reference>
<dbReference type="OrthoDB" id="108277at2759"/>
<dbReference type="EMBL" id="SPLM01000002">
    <property type="protein sequence ID" value="TMW68828.1"/>
    <property type="molecule type" value="Genomic_DNA"/>
</dbReference>
<evidence type="ECO:0000313" key="2">
    <source>
        <dbReference type="EMBL" id="TMW68828.1"/>
    </source>
</evidence>
<dbReference type="AlphaFoldDB" id="A0A8K1CV50"/>
<feature type="region of interest" description="Disordered" evidence="1">
    <location>
        <begin position="381"/>
        <end position="406"/>
    </location>
</feature>
<proteinExistence type="predicted"/>
<evidence type="ECO:0000313" key="3">
    <source>
        <dbReference type="Proteomes" id="UP000794436"/>
    </source>
</evidence>
<keyword evidence="3" id="KW-1185">Reference proteome</keyword>
<organism evidence="2 3">
    <name type="scientific">Pythium oligandrum</name>
    <name type="common">Mycoparasitic fungus</name>
    <dbReference type="NCBI Taxonomy" id="41045"/>
    <lineage>
        <taxon>Eukaryota</taxon>
        <taxon>Sar</taxon>
        <taxon>Stramenopiles</taxon>
        <taxon>Oomycota</taxon>
        <taxon>Peronosporomycetes</taxon>
        <taxon>Pythiales</taxon>
        <taxon>Pythiaceae</taxon>
        <taxon>Pythium</taxon>
    </lineage>
</organism>
<comment type="caution">
    <text evidence="2">The sequence shown here is derived from an EMBL/GenBank/DDBJ whole genome shotgun (WGS) entry which is preliminary data.</text>
</comment>
<gene>
    <name evidence="2" type="ORF">Poli38472_006296</name>
</gene>
<dbReference type="Proteomes" id="UP000794436">
    <property type="component" value="Unassembled WGS sequence"/>
</dbReference>
<sequence>MKDWSDEWKSARLALLLRDEEVFQGETVTIHMQVMAAAPKDVLVSGDEQTETTEAARLAALKDMETRWRAHCDGARADLRVVEPVASKRGDKTQPRATLYHQEAQLTLLSVILNEEPTKATVTFRLRTEVTLRVRAEFWGRPLTLIMRVAPKMTRDGADEEAFRDDMARQTNSPMWLTETFTEKHIMRLLREETAEPPALVRRAEYAIRVVKPLVLKMETRHVSETRVSILARARNLHSRLSICILDLQLHVNQFAQQLRTERDLTSAFRVIQGVDNDFPIFLRPEEQYNFVFVVEDVRQGQVSSINEAAVTEKASKHTTVSSAGAAQQSLLTLTWKAIDNAVKEPSTTPTLQSITEHHTIIWSSRATQSPEATVALDQHMKLPPPPLPKLHGASESPTQPRDPLFVRRDSRCPLRVTVVPLREDQRIQVGQVVTLCVVVANHSKDAEFDLSLVYPQGSTRSVSDTQSIQMSSLQPSWIAFEASHHLGRLTPGTIVRKSVHLVFLREGPADLRDLLVFDHLAHTWFLPPLIFDGALIIAGSDQRREQLGK</sequence>
<evidence type="ECO:0000256" key="1">
    <source>
        <dbReference type="SAM" id="MobiDB-lite"/>
    </source>
</evidence>
<name>A0A8K1CV50_PYTOL</name>
<accession>A0A8K1CV50</accession>
<protein>
    <submittedName>
        <fullName evidence="2">Uncharacterized protein</fullName>
    </submittedName>
</protein>